<proteinExistence type="predicted"/>
<feature type="compositionally biased region" description="Basic and acidic residues" evidence="1">
    <location>
        <begin position="9"/>
        <end position="33"/>
    </location>
</feature>
<dbReference type="AlphaFoldDB" id="A0A5B7CTB5"/>
<name>A0A5B7CTB5_PORTR</name>
<reference evidence="2 3" key="1">
    <citation type="submission" date="2019-05" db="EMBL/GenBank/DDBJ databases">
        <title>Another draft genome of Portunus trituberculatus and its Hox gene families provides insights of decapod evolution.</title>
        <authorList>
            <person name="Jeong J.-H."/>
            <person name="Song I."/>
            <person name="Kim S."/>
            <person name="Choi T."/>
            <person name="Kim D."/>
            <person name="Ryu S."/>
            <person name="Kim W."/>
        </authorList>
    </citation>
    <scope>NUCLEOTIDE SEQUENCE [LARGE SCALE GENOMIC DNA]</scope>
    <source>
        <tissue evidence="2">Muscle</tissue>
    </source>
</reference>
<evidence type="ECO:0000313" key="3">
    <source>
        <dbReference type="Proteomes" id="UP000324222"/>
    </source>
</evidence>
<evidence type="ECO:0000313" key="2">
    <source>
        <dbReference type="EMBL" id="MPC11506.1"/>
    </source>
</evidence>
<sequence length="126" mass="14083">MCLQLTPRQTKDNKTGREKTTWTRETRDKDQTKHNLALTPTEPHLSCLTQSPPYTTTTTITTTTTARIGPQVSRIHLVCRVPSVWQRIPPALHPLGAVPVYAGAKRGIKIGKEGKHLNSQSPFHRP</sequence>
<keyword evidence="3" id="KW-1185">Reference proteome</keyword>
<evidence type="ECO:0000256" key="1">
    <source>
        <dbReference type="SAM" id="MobiDB-lite"/>
    </source>
</evidence>
<organism evidence="2 3">
    <name type="scientific">Portunus trituberculatus</name>
    <name type="common">Swimming crab</name>
    <name type="synonym">Neptunus trituberculatus</name>
    <dbReference type="NCBI Taxonomy" id="210409"/>
    <lineage>
        <taxon>Eukaryota</taxon>
        <taxon>Metazoa</taxon>
        <taxon>Ecdysozoa</taxon>
        <taxon>Arthropoda</taxon>
        <taxon>Crustacea</taxon>
        <taxon>Multicrustacea</taxon>
        <taxon>Malacostraca</taxon>
        <taxon>Eumalacostraca</taxon>
        <taxon>Eucarida</taxon>
        <taxon>Decapoda</taxon>
        <taxon>Pleocyemata</taxon>
        <taxon>Brachyura</taxon>
        <taxon>Eubrachyura</taxon>
        <taxon>Portunoidea</taxon>
        <taxon>Portunidae</taxon>
        <taxon>Portuninae</taxon>
        <taxon>Portunus</taxon>
    </lineage>
</organism>
<accession>A0A5B7CTB5</accession>
<dbReference type="Proteomes" id="UP000324222">
    <property type="component" value="Unassembled WGS sequence"/>
</dbReference>
<gene>
    <name evidence="2" type="ORF">E2C01_004173</name>
</gene>
<protein>
    <submittedName>
        <fullName evidence="2">Uncharacterized protein</fullName>
    </submittedName>
</protein>
<dbReference type="EMBL" id="VSRR010000166">
    <property type="protein sequence ID" value="MPC11506.1"/>
    <property type="molecule type" value="Genomic_DNA"/>
</dbReference>
<comment type="caution">
    <text evidence="2">The sequence shown here is derived from an EMBL/GenBank/DDBJ whole genome shotgun (WGS) entry which is preliminary data.</text>
</comment>
<feature type="region of interest" description="Disordered" evidence="1">
    <location>
        <begin position="1"/>
        <end position="33"/>
    </location>
</feature>